<dbReference type="InterPro" id="IPR018108">
    <property type="entry name" value="MCP_transmembrane"/>
</dbReference>
<dbReference type="GO" id="GO:0042723">
    <property type="term" value="P:thiamine-containing compound metabolic process"/>
    <property type="evidence" value="ECO:0007669"/>
    <property type="project" value="UniProtKB-ARBA"/>
</dbReference>
<evidence type="ECO:0000256" key="4">
    <source>
        <dbReference type="ARBA" id="ARBA00022692"/>
    </source>
</evidence>
<feature type="repeat" description="Solcar" evidence="13">
    <location>
        <begin position="212"/>
        <end position="307"/>
    </location>
</feature>
<dbReference type="FunFam" id="1.50.40.10:FF:000011">
    <property type="entry name" value="Mitochondrial thiamine pyrophosphate carrier 1"/>
    <property type="match status" value="1"/>
</dbReference>
<keyword evidence="4 13" id="KW-0812">Transmembrane</keyword>
<dbReference type="Pfam" id="PF00153">
    <property type="entry name" value="Mito_carr"/>
    <property type="match status" value="3"/>
</dbReference>
<comment type="function">
    <text evidence="9">Mitochondrial transporter mediating uptake of thiamine diphosphate into mitochondria. It is not clear if the antiporter activity is affected by the membrane potential or by the proton electrochemical gradient.</text>
</comment>
<dbReference type="PRINTS" id="PR00926">
    <property type="entry name" value="MITOCARRIER"/>
</dbReference>
<reference evidence="15" key="1">
    <citation type="submission" date="2018-05" db="EMBL/GenBank/DDBJ databases">
        <authorList>
            <person name="Datahose"/>
        </authorList>
    </citation>
    <scope>NUCLEOTIDE SEQUENCE</scope>
</reference>
<feature type="repeat" description="Solcar" evidence="13">
    <location>
        <begin position="115"/>
        <end position="201"/>
    </location>
</feature>
<evidence type="ECO:0000256" key="12">
    <source>
        <dbReference type="ARBA" id="ARBA00050799"/>
    </source>
</evidence>
<protein>
    <recommendedName>
        <fullName evidence="10">Mitochondrial thiamine pyrophosphate carrier</fullName>
    </recommendedName>
    <alternativeName>
        <fullName evidence="11">Solute carrier family 25 member 19</fullName>
    </alternativeName>
</protein>
<name>A0A3P8RKE1_ASTCA</name>
<reference evidence="15" key="3">
    <citation type="submission" date="2025-09" db="UniProtKB">
        <authorList>
            <consortium name="Ensembl"/>
        </authorList>
    </citation>
    <scope>IDENTIFICATION</scope>
</reference>
<comment type="catalytic activity">
    <reaction evidence="12">
        <text>thiamine phosphate(out) + thiamine diphosphate(in) = thiamine phosphate(in) + thiamine diphosphate(out)</text>
        <dbReference type="Rhea" id="RHEA:73383"/>
        <dbReference type="ChEBI" id="CHEBI:37575"/>
        <dbReference type="ChEBI" id="CHEBI:58937"/>
    </reaction>
</comment>
<dbReference type="InterPro" id="IPR002067">
    <property type="entry name" value="MCP"/>
</dbReference>
<evidence type="ECO:0000256" key="13">
    <source>
        <dbReference type="PROSITE-ProRule" id="PRU00282"/>
    </source>
</evidence>
<dbReference type="Gene3D" id="1.50.40.10">
    <property type="entry name" value="Mitochondrial carrier domain"/>
    <property type="match status" value="1"/>
</dbReference>
<dbReference type="InterPro" id="IPR023395">
    <property type="entry name" value="MCP_dom_sf"/>
</dbReference>
<keyword evidence="6" id="KW-1133">Transmembrane helix</keyword>
<keyword evidence="5" id="KW-0677">Repeat</keyword>
<evidence type="ECO:0000256" key="1">
    <source>
        <dbReference type="ARBA" id="ARBA00004225"/>
    </source>
</evidence>
<accession>A0A3P8RKE1</accession>
<evidence type="ECO:0000313" key="16">
    <source>
        <dbReference type="Proteomes" id="UP000265100"/>
    </source>
</evidence>
<dbReference type="PANTHER" id="PTHR24089">
    <property type="entry name" value="SOLUTE CARRIER FAMILY 25"/>
    <property type="match status" value="1"/>
</dbReference>
<keyword evidence="3 14" id="KW-0813">Transport</keyword>
<dbReference type="GO" id="GO:0090422">
    <property type="term" value="F:thiamine pyrophosphate transmembrane transporter activity"/>
    <property type="evidence" value="ECO:0007669"/>
    <property type="project" value="UniProtKB-ARBA"/>
</dbReference>
<keyword evidence="8 13" id="KW-0472">Membrane</keyword>
<keyword evidence="16" id="KW-1185">Reference proteome</keyword>
<dbReference type="Proteomes" id="UP000265100">
    <property type="component" value="Chromosome 4"/>
</dbReference>
<evidence type="ECO:0000256" key="5">
    <source>
        <dbReference type="ARBA" id="ARBA00022737"/>
    </source>
</evidence>
<evidence type="ECO:0000256" key="8">
    <source>
        <dbReference type="ARBA" id="ARBA00023136"/>
    </source>
</evidence>
<dbReference type="Ensembl" id="ENSACLT00000042549.1">
    <property type="protein sequence ID" value="ENSACLP00000041567.1"/>
    <property type="gene ID" value="ENSACLG00000027978.2"/>
</dbReference>
<keyword evidence="7" id="KW-0496">Mitochondrion</keyword>
<evidence type="ECO:0000256" key="14">
    <source>
        <dbReference type="RuleBase" id="RU000488"/>
    </source>
</evidence>
<dbReference type="OMA" id="LMKCGAG"/>
<evidence type="ECO:0000256" key="9">
    <source>
        <dbReference type="ARBA" id="ARBA00037549"/>
    </source>
</evidence>
<feature type="repeat" description="Solcar" evidence="13">
    <location>
        <begin position="13"/>
        <end position="105"/>
    </location>
</feature>
<evidence type="ECO:0000256" key="11">
    <source>
        <dbReference type="ARBA" id="ARBA00041879"/>
    </source>
</evidence>
<evidence type="ECO:0000256" key="3">
    <source>
        <dbReference type="ARBA" id="ARBA00022448"/>
    </source>
</evidence>
<dbReference type="PROSITE" id="PS50920">
    <property type="entry name" value="SOLCAR"/>
    <property type="match status" value="3"/>
</dbReference>
<dbReference type="GeneTree" id="ENSGT00550000074902"/>
<evidence type="ECO:0000256" key="2">
    <source>
        <dbReference type="ARBA" id="ARBA00006375"/>
    </source>
</evidence>
<dbReference type="SUPFAM" id="SSF103506">
    <property type="entry name" value="Mitochondrial carrier"/>
    <property type="match status" value="1"/>
</dbReference>
<reference evidence="15" key="2">
    <citation type="submission" date="2025-08" db="UniProtKB">
        <authorList>
            <consortium name="Ensembl"/>
        </authorList>
    </citation>
    <scope>IDENTIFICATION</scope>
</reference>
<gene>
    <name evidence="15" type="primary">SLC25A19</name>
</gene>
<dbReference type="AlphaFoldDB" id="A0A3P8RKE1"/>
<organism evidence="15 16">
    <name type="scientific">Astatotilapia calliptera</name>
    <name type="common">Eastern happy</name>
    <name type="synonym">Chromis callipterus</name>
    <dbReference type="NCBI Taxonomy" id="8154"/>
    <lineage>
        <taxon>Eukaryota</taxon>
        <taxon>Metazoa</taxon>
        <taxon>Chordata</taxon>
        <taxon>Craniata</taxon>
        <taxon>Vertebrata</taxon>
        <taxon>Euteleostomi</taxon>
        <taxon>Actinopterygii</taxon>
        <taxon>Neopterygii</taxon>
        <taxon>Teleostei</taxon>
        <taxon>Neoteleostei</taxon>
        <taxon>Acanthomorphata</taxon>
        <taxon>Ovalentaria</taxon>
        <taxon>Cichlomorphae</taxon>
        <taxon>Cichliformes</taxon>
        <taxon>Cichlidae</taxon>
        <taxon>African cichlids</taxon>
        <taxon>Pseudocrenilabrinae</taxon>
        <taxon>Haplochromini</taxon>
        <taxon>Astatotilapia</taxon>
    </lineage>
</organism>
<comment type="subcellular location">
    <subcellularLocation>
        <location evidence="1">Mitochondrion membrane</location>
        <topology evidence="1">Multi-pass membrane protein</topology>
    </subcellularLocation>
</comment>
<evidence type="ECO:0000256" key="10">
    <source>
        <dbReference type="ARBA" id="ARBA00040836"/>
    </source>
</evidence>
<proteinExistence type="inferred from homology"/>
<sequence>MVGYDPGVQGAPLSPKEAAFAGSAAGMVTRALISPFDVIKIRFQVRMSCVFKTPQGKYYGIFQATRCIHLEEGLSAFWKGHIPAQLLSICYGAVQFASFEFLTELVHQKTLYDSQTAGVHFVCGGLAACSATVVCQPLDTLRTRFAAQGEPKVYRNLRHAVSTMWRSEGTLTFYRGLSPTLMAVFPYAGLQFFFYNIFKKLLAPQPEAGNSGGNLKSLVCGSGAGMISKTITYPFDLFKKRLQVGGFEAARAHFGQVRSYRGLLDCMVQIAKEEGFRGFFKGLSPSLVKAALSTGFTFFWYEFFVNAMHNFKEKRGTNVIAKDFNRR</sequence>
<evidence type="ECO:0000313" key="15">
    <source>
        <dbReference type="Ensembl" id="ENSACLP00000041567.1"/>
    </source>
</evidence>
<dbReference type="Bgee" id="ENSACLG00000027978">
    <property type="expression patterns" value="Expressed in ovary and 6 other cell types or tissues"/>
</dbReference>
<dbReference type="GO" id="GO:0031966">
    <property type="term" value="C:mitochondrial membrane"/>
    <property type="evidence" value="ECO:0007669"/>
    <property type="project" value="UniProtKB-SubCell"/>
</dbReference>
<evidence type="ECO:0000256" key="6">
    <source>
        <dbReference type="ARBA" id="ARBA00022989"/>
    </source>
</evidence>
<evidence type="ECO:0000256" key="7">
    <source>
        <dbReference type="ARBA" id="ARBA00023128"/>
    </source>
</evidence>
<comment type="similarity">
    <text evidence="2 14">Belongs to the mitochondrial carrier (TC 2.A.29) family.</text>
</comment>